<dbReference type="Gene3D" id="3.40.309.10">
    <property type="entry name" value="Aldehyde Dehydrogenase, Chain A, domain 2"/>
    <property type="match status" value="1"/>
</dbReference>
<dbReference type="RefSeq" id="WP_076603409.1">
    <property type="nucleotide sequence ID" value="NZ_FTMD01000012.1"/>
</dbReference>
<dbReference type="CDD" id="cd07127">
    <property type="entry name" value="ALDH_PAD-PaaZ"/>
    <property type="match status" value="1"/>
</dbReference>
<dbReference type="GO" id="GO:0009898">
    <property type="term" value="C:cytoplasmic side of plasma membrane"/>
    <property type="evidence" value="ECO:0007669"/>
    <property type="project" value="TreeGrafter"/>
</dbReference>
<protein>
    <submittedName>
        <fullName evidence="4">Phenylacetic acid degradation protein paaN</fullName>
    </submittedName>
</protein>
<dbReference type="InterPro" id="IPR050485">
    <property type="entry name" value="Proline_metab_enzyme"/>
</dbReference>
<dbReference type="Proteomes" id="UP000186819">
    <property type="component" value="Unassembled WGS sequence"/>
</dbReference>
<keyword evidence="2" id="KW-0520">NAD</keyword>
<gene>
    <name evidence="4" type="ORF">SAMN05421829_112130</name>
</gene>
<name>A0A1N6ZSW5_9RHOO</name>
<dbReference type="InterPro" id="IPR015590">
    <property type="entry name" value="Aldehyde_DH_dom"/>
</dbReference>
<dbReference type="PANTHER" id="PTHR42862">
    <property type="entry name" value="DELTA-1-PYRROLINE-5-CARBOXYLATE DEHYDROGENASE 1, ISOFORM A-RELATED"/>
    <property type="match status" value="1"/>
</dbReference>
<accession>A0A1N6ZSW5</accession>
<keyword evidence="1" id="KW-0560">Oxidoreductase</keyword>
<evidence type="ECO:0000313" key="5">
    <source>
        <dbReference type="Proteomes" id="UP000186819"/>
    </source>
</evidence>
<evidence type="ECO:0000259" key="3">
    <source>
        <dbReference type="Pfam" id="PF00171"/>
    </source>
</evidence>
<evidence type="ECO:0000256" key="1">
    <source>
        <dbReference type="ARBA" id="ARBA00023002"/>
    </source>
</evidence>
<feature type="domain" description="Aldehyde dehydrogenase" evidence="3">
    <location>
        <begin position="96"/>
        <end position="502"/>
    </location>
</feature>
<dbReference type="Pfam" id="PF00171">
    <property type="entry name" value="Aldedh"/>
    <property type="match status" value="1"/>
</dbReference>
<dbReference type="GO" id="GO:0010133">
    <property type="term" value="P:L-proline catabolic process to L-glutamate"/>
    <property type="evidence" value="ECO:0007669"/>
    <property type="project" value="TreeGrafter"/>
</dbReference>
<dbReference type="InterPro" id="IPR016161">
    <property type="entry name" value="Ald_DH/histidinol_DH"/>
</dbReference>
<dbReference type="SUPFAM" id="SSF53720">
    <property type="entry name" value="ALDH-like"/>
    <property type="match status" value="1"/>
</dbReference>
<sequence>MSHAASTTTPAQLFDKHHATLEAAVQAIHARGYWTPYPEMPSPKVYGETAQEDGRRAVEATFGQDFELDQPGRSGWMATERSPYGVELGVRYPVCDADALIAAAHAAMPGWQRIGAQGRAGVCLEILERINKRSFEIAHAVMLTTGQGWMMAFQAGGPHAQDRGLEAVAYAYREMKFVPHETVWEKPQGKNPPLKMKKHFEIVGRGVALVIGCGTFPTWNTYPGLFAALATGNPVIVKPHQNAILPAAITVRIAREVLAEAGLDPNLVTLAAFDKREATQALATHPAVKSIDFTGGNSFGQWLISNAKQAQVYAELAGVNNVVIESTDQYKAMLRNLAFTLCLYSGQMCTTTQAILVPAGGIATDQGHKSYDEVCADLAASIDKFLADPAVATAVLGAIQSPDTLARIAEAPEHGRVVLASRKIEHAEFPGAEVRSPVLLACDAADEKAYMEERFGPIAFIVKVADGAAAVALSERIVREHGALTVGIYSTRAEVVDAMTEASWHAGVALSINLTGGVFVNQSAGFSDYHGVGMNPAANASLSDSAFVANRFRVVQRRYHVE</sequence>
<proteinExistence type="predicted"/>
<keyword evidence="5" id="KW-1185">Reference proteome</keyword>
<reference evidence="5" key="1">
    <citation type="submission" date="2017-01" db="EMBL/GenBank/DDBJ databases">
        <authorList>
            <person name="Varghese N."/>
            <person name="Submissions S."/>
        </authorList>
    </citation>
    <scope>NUCLEOTIDE SEQUENCE [LARGE SCALE GENOMIC DNA]</scope>
    <source>
        <strain evidence="5">ATCC 51758</strain>
    </source>
</reference>
<dbReference type="AlphaFoldDB" id="A0A1N6ZSW5"/>
<dbReference type="EMBL" id="FTMD01000012">
    <property type="protein sequence ID" value="SIR29865.1"/>
    <property type="molecule type" value="Genomic_DNA"/>
</dbReference>
<evidence type="ECO:0000313" key="4">
    <source>
        <dbReference type="EMBL" id="SIR29865.1"/>
    </source>
</evidence>
<dbReference type="NCBIfam" id="TIGR02288">
    <property type="entry name" value="PaaN_2"/>
    <property type="match status" value="1"/>
</dbReference>
<dbReference type="Gene3D" id="3.40.605.10">
    <property type="entry name" value="Aldehyde Dehydrogenase, Chain A, domain 1"/>
    <property type="match status" value="1"/>
</dbReference>
<dbReference type="GO" id="GO:0003842">
    <property type="term" value="F:L-glutamate gamma-semialdehyde dehydrogenase activity"/>
    <property type="evidence" value="ECO:0007669"/>
    <property type="project" value="TreeGrafter"/>
</dbReference>
<dbReference type="STRING" id="34027.SAMN05421829_112130"/>
<organism evidence="4 5">
    <name type="scientific">Aromatoleum tolulyticum</name>
    <dbReference type="NCBI Taxonomy" id="34027"/>
    <lineage>
        <taxon>Bacteria</taxon>
        <taxon>Pseudomonadati</taxon>
        <taxon>Pseudomonadota</taxon>
        <taxon>Betaproteobacteria</taxon>
        <taxon>Rhodocyclales</taxon>
        <taxon>Rhodocyclaceae</taxon>
        <taxon>Aromatoleum</taxon>
    </lineage>
</organism>
<evidence type="ECO:0000256" key="2">
    <source>
        <dbReference type="ARBA" id="ARBA00023027"/>
    </source>
</evidence>
<dbReference type="InterPro" id="IPR016163">
    <property type="entry name" value="Ald_DH_C"/>
</dbReference>
<dbReference type="PANTHER" id="PTHR42862:SF1">
    <property type="entry name" value="DELTA-1-PYRROLINE-5-CARBOXYLATE DEHYDROGENASE 2, ISOFORM A-RELATED"/>
    <property type="match status" value="1"/>
</dbReference>
<dbReference type="InterPro" id="IPR016162">
    <property type="entry name" value="Ald_DH_N"/>
</dbReference>
<dbReference type="OrthoDB" id="5288459at2"/>
<dbReference type="InterPro" id="IPR011975">
    <property type="entry name" value="PaaN_2"/>
</dbReference>